<proteinExistence type="predicted"/>
<dbReference type="InterPro" id="IPR006976">
    <property type="entry name" value="VanZ-like"/>
</dbReference>
<sequence>MHKTAATPLALICAALIVYASLYPFADWRDQGMEAWSFLLASPPRYWTGFDVAINLAGYVPFGGLLALSAMRAGRSSHPVLFALLVASLLSLCLETLQSFLPVRVASREDWLLNAAGAWLGAFATLALERLGAIDRWSHFRMRWFVRHSRGGLVLLATWPLALLFPPAVPFGLGQVFERIEAEVADQLADTPFLVWLPVRDIELQPLLPSTELLCVMLGLLIPCLLGFCVIRPGLRRLLFVPLYIGLGTLVTALSAILSWGPGHAWAWLDLPSQVALVLALLLAVVLSWAPSRVFPALVLLGLGVYLSILNQAPENPYFAQTLQAWEQGRFIRFNGLAQWLGWLWPYAVLGYALSLIWQHDAKN</sequence>
<dbReference type="RefSeq" id="WP_117179884.1">
    <property type="nucleotide sequence ID" value="NZ_QFZK01000020.1"/>
</dbReference>
<organism evidence="3 4">
    <name type="scientific">Rhodoferax lacus</name>
    <dbReference type="NCBI Taxonomy" id="2184758"/>
    <lineage>
        <taxon>Bacteria</taxon>
        <taxon>Pseudomonadati</taxon>
        <taxon>Pseudomonadota</taxon>
        <taxon>Betaproteobacteria</taxon>
        <taxon>Burkholderiales</taxon>
        <taxon>Comamonadaceae</taxon>
        <taxon>Rhodoferax</taxon>
    </lineage>
</organism>
<keyword evidence="1" id="KW-0472">Membrane</keyword>
<evidence type="ECO:0000259" key="2">
    <source>
        <dbReference type="Pfam" id="PF04892"/>
    </source>
</evidence>
<dbReference type="OrthoDB" id="9780818at2"/>
<feature type="domain" description="VanZ-like" evidence="2">
    <location>
        <begin position="20"/>
        <end position="125"/>
    </location>
</feature>
<name>A0A3E1R777_9BURK</name>
<keyword evidence="1" id="KW-0812">Transmembrane</keyword>
<feature type="transmembrane region" description="Helical" evidence="1">
    <location>
        <begin position="44"/>
        <end position="68"/>
    </location>
</feature>
<protein>
    <submittedName>
        <fullName evidence="3">VanZ family protein</fullName>
    </submittedName>
</protein>
<dbReference type="Proteomes" id="UP000260665">
    <property type="component" value="Unassembled WGS sequence"/>
</dbReference>
<dbReference type="EMBL" id="QFZK01000020">
    <property type="protein sequence ID" value="RFO95225.1"/>
    <property type="molecule type" value="Genomic_DNA"/>
</dbReference>
<feature type="transmembrane region" description="Helical" evidence="1">
    <location>
        <begin position="266"/>
        <end position="287"/>
    </location>
</feature>
<feature type="transmembrane region" description="Helical" evidence="1">
    <location>
        <begin position="207"/>
        <end position="231"/>
    </location>
</feature>
<evidence type="ECO:0000313" key="4">
    <source>
        <dbReference type="Proteomes" id="UP000260665"/>
    </source>
</evidence>
<keyword evidence="1" id="KW-1133">Transmembrane helix</keyword>
<accession>A0A3E1R777</accession>
<evidence type="ECO:0000313" key="3">
    <source>
        <dbReference type="EMBL" id="RFO95225.1"/>
    </source>
</evidence>
<evidence type="ECO:0000256" key="1">
    <source>
        <dbReference type="SAM" id="Phobius"/>
    </source>
</evidence>
<dbReference type="AlphaFoldDB" id="A0A3E1R777"/>
<feature type="transmembrane region" description="Helical" evidence="1">
    <location>
        <begin position="294"/>
        <end position="313"/>
    </location>
</feature>
<feature type="transmembrane region" description="Helical" evidence="1">
    <location>
        <begin position="112"/>
        <end position="131"/>
    </location>
</feature>
<gene>
    <name evidence="3" type="ORF">DIC66_19630</name>
</gene>
<reference evidence="3 4" key="1">
    <citation type="submission" date="2018-05" db="EMBL/GenBank/DDBJ databases">
        <title>Rhodoferax soyangensis sp.nov., isolated from an oligotrophic freshwater lake.</title>
        <authorList>
            <person name="Park M."/>
        </authorList>
    </citation>
    <scope>NUCLEOTIDE SEQUENCE [LARGE SCALE GENOMIC DNA]</scope>
    <source>
        <strain evidence="3 4">IMCC26218</strain>
    </source>
</reference>
<feature type="transmembrane region" description="Helical" evidence="1">
    <location>
        <begin position="80"/>
        <end position="100"/>
    </location>
</feature>
<feature type="transmembrane region" description="Helical" evidence="1">
    <location>
        <begin position="238"/>
        <end position="260"/>
    </location>
</feature>
<comment type="caution">
    <text evidence="3">The sequence shown here is derived from an EMBL/GenBank/DDBJ whole genome shotgun (WGS) entry which is preliminary data.</text>
</comment>
<keyword evidence="4" id="KW-1185">Reference proteome</keyword>
<feature type="transmembrane region" description="Helical" evidence="1">
    <location>
        <begin position="152"/>
        <end position="169"/>
    </location>
</feature>
<dbReference type="Pfam" id="PF04892">
    <property type="entry name" value="VanZ"/>
    <property type="match status" value="1"/>
</dbReference>
<feature type="transmembrane region" description="Helical" evidence="1">
    <location>
        <begin position="340"/>
        <end position="358"/>
    </location>
</feature>